<organism evidence="11">
    <name type="scientific">Thermosulfurimonas dismutans</name>
    <dbReference type="NCBI Taxonomy" id="999894"/>
    <lineage>
        <taxon>Bacteria</taxon>
        <taxon>Pseudomonadati</taxon>
        <taxon>Thermodesulfobacteriota</taxon>
        <taxon>Thermodesulfobacteria</taxon>
        <taxon>Thermodesulfobacteriales</taxon>
        <taxon>Thermodesulfobacteriaceae</taxon>
        <taxon>Thermosulfurimonas</taxon>
    </lineage>
</organism>
<dbReference type="Pfam" id="PF04316">
    <property type="entry name" value="FlgM"/>
    <property type="match status" value="1"/>
</dbReference>
<keyword evidence="11" id="KW-0969">Cilium</keyword>
<sequence>MKVKNVLPYVKPSAQGVEKTDRGRTERAARSGAGGEARKPETEDRVELRTRKIIEEARTRLREVPEVREEKIAALREKIQSGNYEVPPEKVARAMLSDLLQNIY</sequence>
<evidence type="ECO:0000256" key="1">
    <source>
        <dbReference type="ARBA" id="ARBA00005322"/>
    </source>
</evidence>
<dbReference type="Gene3D" id="6.10.140.30">
    <property type="entry name" value="Anti-sigma-28 factor FlgM"/>
    <property type="match status" value="1"/>
</dbReference>
<dbReference type="InterPro" id="IPR035890">
    <property type="entry name" value="Anti-sigma-28_factor_FlgM_sf"/>
</dbReference>
<gene>
    <name evidence="11" type="primary">flgM</name>
    <name evidence="11" type="ORF">ENJ40_05555</name>
</gene>
<keyword evidence="11" id="KW-0282">Flagellum</keyword>
<dbReference type="EMBL" id="DRMH01000073">
    <property type="protein sequence ID" value="HFC97907.1"/>
    <property type="molecule type" value="Genomic_DNA"/>
</dbReference>
<evidence type="ECO:0000256" key="7">
    <source>
        <dbReference type="ARBA" id="ARBA00024739"/>
    </source>
</evidence>
<feature type="compositionally biased region" description="Basic and acidic residues" evidence="9">
    <location>
        <begin position="18"/>
        <end position="29"/>
    </location>
</feature>
<dbReference type="InterPro" id="IPR007412">
    <property type="entry name" value="FlgM"/>
</dbReference>
<dbReference type="Proteomes" id="UP000886043">
    <property type="component" value="Unassembled WGS sequence"/>
</dbReference>
<keyword evidence="5" id="KW-0805">Transcription regulation</keyword>
<feature type="domain" description="Anti-sigma-28 factor FlgM C-terminal" evidence="10">
    <location>
        <begin position="44"/>
        <end position="96"/>
    </location>
</feature>
<comment type="caution">
    <text evidence="11">The sequence shown here is derived from an EMBL/GenBank/DDBJ whole genome shotgun (WGS) entry which is preliminary data.</text>
</comment>
<proteinExistence type="inferred from homology"/>
<dbReference type="GO" id="GO:0044781">
    <property type="term" value="P:bacterial-type flagellum organization"/>
    <property type="evidence" value="ECO:0007669"/>
    <property type="project" value="UniProtKB-KW"/>
</dbReference>
<dbReference type="AlphaFoldDB" id="A0A7C3CG47"/>
<dbReference type="InterPro" id="IPR031316">
    <property type="entry name" value="FlgM_C"/>
</dbReference>
<evidence type="ECO:0000256" key="3">
    <source>
        <dbReference type="ARBA" id="ARBA00022491"/>
    </source>
</evidence>
<dbReference type="SUPFAM" id="SSF101498">
    <property type="entry name" value="Anti-sigma factor FlgM"/>
    <property type="match status" value="1"/>
</dbReference>
<evidence type="ECO:0000256" key="8">
    <source>
        <dbReference type="ARBA" id="ARBA00030117"/>
    </source>
</evidence>
<dbReference type="NCBIfam" id="TIGR03824">
    <property type="entry name" value="FlgM_jcvi"/>
    <property type="match status" value="1"/>
</dbReference>
<dbReference type="GO" id="GO:0045892">
    <property type="term" value="P:negative regulation of DNA-templated transcription"/>
    <property type="evidence" value="ECO:0007669"/>
    <property type="project" value="InterPro"/>
</dbReference>
<comment type="similarity">
    <text evidence="1">Belongs to the FlgM family.</text>
</comment>
<protein>
    <recommendedName>
        <fullName evidence="2">Negative regulator of flagellin synthesis</fullName>
    </recommendedName>
    <alternativeName>
        <fullName evidence="8">Anti-sigma-28 factor</fullName>
    </alternativeName>
</protein>
<evidence type="ECO:0000256" key="6">
    <source>
        <dbReference type="ARBA" id="ARBA00023163"/>
    </source>
</evidence>
<evidence type="ECO:0000313" key="11">
    <source>
        <dbReference type="EMBL" id="HFC97907.1"/>
    </source>
</evidence>
<feature type="region of interest" description="Disordered" evidence="9">
    <location>
        <begin position="1"/>
        <end position="46"/>
    </location>
</feature>
<evidence type="ECO:0000256" key="9">
    <source>
        <dbReference type="SAM" id="MobiDB-lite"/>
    </source>
</evidence>
<feature type="compositionally biased region" description="Basic and acidic residues" evidence="9">
    <location>
        <begin position="36"/>
        <end position="46"/>
    </location>
</feature>
<keyword evidence="3" id="KW-0678">Repressor</keyword>
<accession>A0A7C3CG47</accession>
<evidence type="ECO:0000256" key="4">
    <source>
        <dbReference type="ARBA" id="ARBA00022795"/>
    </source>
</evidence>
<name>A0A7C3CG47_9BACT</name>
<evidence type="ECO:0000256" key="2">
    <source>
        <dbReference type="ARBA" id="ARBA00017823"/>
    </source>
</evidence>
<reference evidence="11" key="1">
    <citation type="journal article" date="2020" name="mSystems">
        <title>Genome- and Community-Level Interaction Insights into Carbon Utilization and Element Cycling Functions of Hydrothermarchaeota in Hydrothermal Sediment.</title>
        <authorList>
            <person name="Zhou Z."/>
            <person name="Liu Y."/>
            <person name="Xu W."/>
            <person name="Pan J."/>
            <person name="Luo Z.H."/>
            <person name="Li M."/>
        </authorList>
    </citation>
    <scope>NUCLEOTIDE SEQUENCE [LARGE SCALE GENOMIC DNA]</scope>
    <source>
        <strain evidence="11">HyVt-483</strain>
    </source>
</reference>
<evidence type="ECO:0000259" key="10">
    <source>
        <dbReference type="Pfam" id="PF04316"/>
    </source>
</evidence>
<evidence type="ECO:0000256" key="5">
    <source>
        <dbReference type="ARBA" id="ARBA00023015"/>
    </source>
</evidence>
<keyword evidence="6" id="KW-0804">Transcription</keyword>
<keyword evidence="4" id="KW-1005">Bacterial flagellum biogenesis</keyword>
<keyword evidence="11" id="KW-0966">Cell projection</keyword>
<comment type="function">
    <text evidence="7">Responsible for the coupling of flagellin expression to flagellar assembly by preventing expression of the flagellin genes when a component of the middle class of proteins is defective. It negatively regulates flagellar genes by inhibiting the activity of FliA by directly binding to FliA.</text>
</comment>